<comment type="similarity">
    <text evidence="2 7">Belongs to the OMP decarboxylase family. Type 2 subfamily.</text>
</comment>
<keyword evidence="5 7" id="KW-0456">Lyase</keyword>
<dbReference type="InterPro" id="IPR013785">
    <property type="entry name" value="Aldolase_TIM"/>
</dbReference>
<feature type="region of interest" description="Disordered" evidence="8">
    <location>
        <begin position="1"/>
        <end position="35"/>
    </location>
</feature>
<dbReference type="InterPro" id="IPR011995">
    <property type="entry name" value="OMPdecase_type-2"/>
</dbReference>
<keyword evidence="11" id="KW-1185">Reference proteome</keyword>
<evidence type="ECO:0000256" key="2">
    <source>
        <dbReference type="ARBA" id="ARBA00008847"/>
    </source>
</evidence>
<keyword evidence="4 7" id="KW-0665">Pyrimidine biosynthesis</keyword>
<dbReference type="InterPro" id="IPR018089">
    <property type="entry name" value="OMPdecase_AS"/>
</dbReference>
<protein>
    <recommendedName>
        <fullName evidence="7">Orotidine 5'-phosphate decarboxylase</fullName>
        <ecNumber evidence="7">4.1.1.23</ecNumber>
    </recommendedName>
    <alternativeName>
        <fullName evidence="7">OMP decarboxylase</fullName>
        <shortName evidence="7">OMPDCase</shortName>
        <shortName evidence="7">OMPdecase</shortName>
    </alternativeName>
</protein>
<evidence type="ECO:0000256" key="8">
    <source>
        <dbReference type="SAM" id="MobiDB-lite"/>
    </source>
</evidence>
<dbReference type="Gene3D" id="3.20.20.70">
    <property type="entry name" value="Aldolase class I"/>
    <property type="match status" value="1"/>
</dbReference>
<reference evidence="10 11" key="1">
    <citation type="submission" date="2019-10" db="EMBL/GenBank/DDBJ databases">
        <title>Corynebacterium sp novel species isolated from the respiratory tract of Marmot.</title>
        <authorList>
            <person name="Zhang G."/>
        </authorList>
    </citation>
    <scope>NUCLEOTIDE SEQUENCE [LARGE SCALE GENOMIC DNA]</scope>
    <source>
        <strain evidence="10 11">336</strain>
    </source>
</reference>
<gene>
    <name evidence="7 10" type="primary">pyrF</name>
    <name evidence="10" type="ORF">F8377_04865</name>
</gene>
<evidence type="ECO:0000256" key="5">
    <source>
        <dbReference type="ARBA" id="ARBA00023239"/>
    </source>
</evidence>
<evidence type="ECO:0000259" key="9">
    <source>
        <dbReference type="SMART" id="SM00934"/>
    </source>
</evidence>
<dbReference type="PANTHER" id="PTHR43375">
    <property type="entry name" value="OROTIDINE 5'-PHOSPHATE DECARBOXYLASE"/>
    <property type="match status" value="1"/>
</dbReference>
<evidence type="ECO:0000256" key="1">
    <source>
        <dbReference type="ARBA" id="ARBA00004861"/>
    </source>
</evidence>
<dbReference type="SUPFAM" id="SSF51366">
    <property type="entry name" value="Ribulose-phoshate binding barrel"/>
    <property type="match status" value="1"/>
</dbReference>
<dbReference type="HAMAP" id="MF_01215">
    <property type="entry name" value="OMPdecase_type2"/>
    <property type="match status" value="1"/>
</dbReference>
<evidence type="ECO:0000313" key="10">
    <source>
        <dbReference type="EMBL" id="KAB3523453.1"/>
    </source>
</evidence>
<evidence type="ECO:0000256" key="4">
    <source>
        <dbReference type="ARBA" id="ARBA00022975"/>
    </source>
</evidence>
<evidence type="ECO:0000256" key="3">
    <source>
        <dbReference type="ARBA" id="ARBA00022793"/>
    </source>
</evidence>
<dbReference type="NCBIfam" id="TIGR02127">
    <property type="entry name" value="pyrF_sub2"/>
    <property type="match status" value="1"/>
</dbReference>
<evidence type="ECO:0000313" key="11">
    <source>
        <dbReference type="Proteomes" id="UP000436181"/>
    </source>
</evidence>
<dbReference type="GO" id="GO:0004590">
    <property type="term" value="F:orotidine-5'-phosphate decarboxylase activity"/>
    <property type="evidence" value="ECO:0007669"/>
    <property type="project" value="UniProtKB-EC"/>
</dbReference>
<keyword evidence="3 7" id="KW-0210">Decarboxylase</keyword>
<proteinExistence type="inferred from homology"/>
<evidence type="ECO:0000256" key="6">
    <source>
        <dbReference type="ARBA" id="ARBA00049157"/>
    </source>
</evidence>
<feature type="active site" description="Proton donor" evidence="7">
    <location>
        <position position="139"/>
    </location>
</feature>
<dbReference type="EC" id="4.1.1.23" evidence="7"/>
<dbReference type="Pfam" id="PF00215">
    <property type="entry name" value="OMPdecase"/>
    <property type="match status" value="1"/>
</dbReference>
<dbReference type="Proteomes" id="UP000436181">
    <property type="component" value="Unassembled WGS sequence"/>
</dbReference>
<dbReference type="EMBL" id="WBZJ01000001">
    <property type="protein sequence ID" value="KAB3523453.1"/>
    <property type="molecule type" value="Genomic_DNA"/>
</dbReference>
<name>A0ABQ6VGK9_9CORY</name>
<comment type="catalytic activity">
    <reaction evidence="6 7">
        <text>orotidine 5'-phosphate + H(+) = UMP + CO2</text>
        <dbReference type="Rhea" id="RHEA:11596"/>
        <dbReference type="ChEBI" id="CHEBI:15378"/>
        <dbReference type="ChEBI" id="CHEBI:16526"/>
        <dbReference type="ChEBI" id="CHEBI:57538"/>
        <dbReference type="ChEBI" id="CHEBI:57865"/>
        <dbReference type="EC" id="4.1.1.23"/>
    </reaction>
</comment>
<comment type="pathway">
    <text evidence="1 7">Pyrimidine metabolism; UMP biosynthesis via de novo pathway; UMP from orotate: step 2/2.</text>
</comment>
<dbReference type="CDD" id="cd04725">
    <property type="entry name" value="OMP_decarboxylase_like"/>
    <property type="match status" value="1"/>
</dbReference>
<comment type="caution">
    <text evidence="10">The sequence shown here is derived from an EMBL/GenBank/DDBJ whole genome shotgun (WGS) entry which is preliminary data.</text>
</comment>
<sequence length="319" mass="33396">MCDDGSGHGRRSPGYRGAAEPRDQPAADPGSGALDVSNQATAAAPTFGQRFLERAERFGPLCVGMDPHAGILEQWSLPNTVEGLRAFSEICVEAFSDRACVVKPQVAFYEAFGSAGFAVLEESIRALREAGVLVIADAKRGDIGTTMAGYAAAWLRPGSPLEVDAVTVSPYLGFDSLHPVFELAEEHGKGAIVLAATSNPEAPSLQAGVVEGIRGERVSVAQDIVDRASDINRHHERAGNIGVVIGATLTEAPDLSQVNGMILMPGVGAQGGTVQDVKRLTGTSYPLVSPNVSRSVLRTGPDIADLRVAIDTQSAELLK</sequence>
<feature type="domain" description="Orotidine 5'-phosphate decarboxylase" evidence="9">
    <location>
        <begin position="60"/>
        <end position="309"/>
    </location>
</feature>
<dbReference type="InterPro" id="IPR011060">
    <property type="entry name" value="RibuloseP-bd_barrel"/>
</dbReference>
<dbReference type="PROSITE" id="PS00156">
    <property type="entry name" value="OMPDECASE"/>
    <property type="match status" value="1"/>
</dbReference>
<organism evidence="10 11">
    <name type="scientific">Corynebacterium zhongnanshanii</name>
    <dbReference type="NCBI Taxonomy" id="2768834"/>
    <lineage>
        <taxon>Bacteria</taxon>
        <taxon>Bacillati</taxon>
        <taxon>Actinomycetota</taxon>
        <taxon>Actinomycetes</taxon>
        <taxon>Mycobacteriales</taxon>
        <taxon>Corynebacteriaceae</taxon>
        <taxon>Corynebacterium</taxon>
    </lineage>
</organism>
<accession>A0ABQ6VGK9</accession>
<dbReference type="SMART" id="SM00934">
    <property type="entry name" value="OMPdecase"/>
    <property type="match status" value="1"/>
</dbReference>
<dbReference type="InterPro" id="IPR001754">
    <property type="entry name" value="OMPdeCOase_dom"/>
</dbReference>
<dbReference type="PANTHER" id="PTHR43375:SF1">
    <property type="entry name" value="OROTIDINE 5'-PHOSPHATE DECARBOXYLASE"/>
    <property type="match status" value="1"/>
</dbReference>
<evidence type="ECO:0000256" key="7">
    <source>
        <dbReference type="HAMAP-Rule" id="MF_01215"/>
    </source>
</evidence>